<dbReference type="HOGENOM" id="CLU_929724_0_0_11"/>
<dbReference type="STRING" id="521003.COLINT_01983"/>
<organism evidence="1 2">
    <name type="scientific">Collinsella intestinalis DSM 13280</name>
    <dbReference type="NCBI Taxonomy" id="521003"/>
    <lineage>
        <taxon>Bacteria</taxon>
        <taxon>Bacillati</taxon>
        <taxon>Actinomycetota</taxon>
        <taxon>Coriobacteriia</taxon>
        <taxon>Coriobacteriales</taxon>
        <taxon>Coriobacteriaceae</taxon>
        <taxon>Collinsella</taxon>
    </lineage>
</organism>
<comment type="caution">
    <text evidence="1">The sequence shown here is derived from an EMBL/GenBank/DDBJ whole genome shotgun (WGS) entry which is preliminary data.</text>
</comment>
<dbReference type="EMBL" id="ABXH02000002">
    <property type="protein sequence ID" value="EEP45191.1"/>
    <property type="molecule type" value="Genomic_DNA"/>
</dbReference>
<dbReference type="Proteomes" id="UP000003295">
    <property type="component" value="Unassembled WGS sequence"/>
</dbReference>
<reference evidence="1 2" key="1">
    <citation type="submission" date="2009-04" db="EMBL/GenBank/DDBJ databases">
        <authorList>
            <person name="Weinstock G."/>
            <person name="Sodergren E."/>
            <person name="Clifton S."/>
            <person name="Fulton L."/>
            <person name="Fulton B."/>
            <person name="Courtney L."/>
            <person name="Fronick C."/>
            <person name="Harrison M."/>
            <person name="Strong C."/>
            <person name="Farmer C."/>
            <person name="Delahaunty K."/>
            <person name="Markovic C."/>
            <person name="Hall O."/>
            <person name="Minx P."/>
            <person name="Tomlinson C."/>
            <person name="Mitreva M."/>
            <person name="Nelson J."/>
            <person name="Hou S."/>
            <person name="Wollam A."/>
            <person name="Pepin K.H."/>
            <person name="Johnson M."/>
            <person name="Bhonagiri V."/>
            <person name="Nash W.E."/>
            <person name="Warren W."/>
            <person name="Chinwalla A."/>
            <person name="Mardis E.R."/>
            <person name="Wilson R.K."/>
        </authorList>
    </citation>
    <scope>NUCLEOTIDE SEQUENCE [LARGE SCALE GENOMIC DNA]</scope>
    <source>
        <strain evidence="1 2">DSM 13280</strain>
    </source>
</reference>
<name>C4F7G8_9ACTN</name>
<evidence type="ECO:0000313" key="1">
    <source>
        <dbReference type="EMBL" id="EEP45191.1"/>
    </source>
</evidence>
<dbReference type="AlphaFoldDB" id="C4F7G8"/>
<proteinExistence type="predicted"/>
<gene>
    <name evidence="1" type="ORF">COLINT_01983</name>
</gene>
<accession>C4F7G8</accession>
<sequence>MDYTAASCRLLEALLPELLEEVLLKVAESAKERHISLSLQMPLELQVGQLDSANVVCNLGKTITACSGILIDNRLAGDARCNRPMNRFGHNALPAVVVNLDGIKLLQIGEMIEQENLEVFLYDIREGLRSESLLLVINEDPVLHRKVLDKNPKSMQVLFAHLDVLPSVFIISVNQRIEMERRSVKITILNRSFMQPYIVPNIEFLLMKHKPHEIEIGDNSNVSRLVYENRQLFHIPLPAVACRDIKNAGGNPPALGGPPIRRIHLLYTTNRNVYSILPKVEHMFYTIDTNMCSSYRKAA</sequence>
<protein>
    <submittedName>
        <fullName evidence="1">Uncharacterized protein</fullName>
    </submittedName>
</protein>
<evidence type="ECO:0000313" key="2">
    <source>
        <dbReference type="Proteomes" id="UP000003295"/>
    </source>
</evidence>